<evidence type="ECO:0000313" key="3">
    <source>
        <dbReference type="EMBL" id="MFC4026417.1"/>
    </source>
</evidence>
<proteinExistence type="predicted"/>
<organism evidence="3 4">
    <name type="scientific">Zunongwangia endophytica</name>
    <dbReference type="NCBI Taxonomy" id="1808945"/>
    <lineage>
        <taxon>Bacteria</taxon>
        <taxon>Pseudomonadati</taxon>
        <taxon>Bacteroidota</taxon>
        <taxon>Flavobacteriia</taxon>
        <taxon>Flavobacteriales</taxon>
        <taxon>Flavobacteriaceae</taxon>
        <taxon>Zunongwangia</taxon>
    </lineage>
</organism>
<dbReference type="InterPro" id="IPR025491">
    <property type="entry name" value="DUF4382"/>
</dbReference>
<evidence type="ECO:0000259" key="2">
    <source>
        <dbReference type="Pfam" id="PF14321"/>
    </source>
</evidence>
<sequence>MKKQIFNFKTLFLLVLAGITLTSCSDDDDNVATEENARVAFRMVDAPGDFDEVNIDVEEVRVQVDAEGEDDGWIILDTEAGIYNLLELTGGVSQLLADEEIAPGYAGQIRLILGDDNSVVVDGEQYALATPSAQQSGLKLNLNKELEAGEAYTYTLDFDVEESIVVQGNGGYLLKPVIRLSAEENSGKIVGEVHPSGFRSLVTAKNASNTISAYTNEDGDFTLYGVPEGTYQITIIADETSGLDPITEDNVVVEDGEITDVETLFLE</sequence>
<dbReference type="InterPro" id="IPR013784">
    <property type="entry name" value="Carb-bd-like_fold"/>
</dbReference>
<keyword evidence="1" id="KW-0732">Signal</keyword>
<dbReference type="Gene3D" id="2.60.40.1120">
    <property type="entry name" value="Carboxypeptidase-like, regulatory domain"/>
    <property type="match status" value="1"/>
</dbReference>
<dbReference type="PROSITE" id="PS51257">
    <property type="entry name" value="PROKAR_LIPOPROTEIN"/>
    <property type="match status" value="1"/>
</dbReference>
<comment type="caution">
    <text evidence="3">The sequence shown here is derived from an EMBL/GenBank/DDBJ whole genome shotgun (WGS) entry which is preliminary data.</text>
</comment>
<reference evidence="4" key="1">
    <citation type="journal article" date="2019" name="Int. J. Syst. Evol. Microbiol.">
        <title>The Global Catalogue of Microorganisms (GCM) 10K type strain sequencing project: providing services to taxonomists for standard genome sequencing and annotation.</title>
        <authorList>
            <consortium name="The Broad Institute Genomics Platform"/>
            <consortium name="The Broad Institute Genome Sequencing Center for Infectious Disease"/>
            <person name="Wu L."/>
            <person name="Ma J."/>
        </authorList>
    </citation>
    <scope>NUCLEOTIDE SEQUENCE [LARGE SCALE GENOMIC DNA]</scope>
    <source>
        <strain evidence="4">CECT 9128</strain>
    </source>
</reference>
<name>A0ABV8H657_9FLAO</name>
<accession>A0ABV8H657</accession>
<dbReference type="EMBL" id="JBHSAS010000006">
    <property type="protein sequence ID" value="MFC4026417.1"/>
    <property type="molecule type" value="Genomic_DNA"/>
</dbReference>
<evidence type="ECO:0000313" key="4">
    <source>
        <dbReference type="Proteomes" id="UP001595793"/>
    </source>
</evidence>
<feature type="signal peptide" evidence="1">
    <location>
        <begin position="1"/>
        <end position="25"/>
    </location>
</feature>
<evidence type="ECO:0000256" key="1">
    <source>
        <dbReference type="SAM" id="SignalP"/>
    </source>
</evidence>
<feature type="chain" id="PRO_5045180473" evidence="1">
    <location>
        <begin position="26"/>
        <end position="267"/>
    </location>
</feature>
<protein>
    <submittedName>
        <fullName evidence="3">DUF4382 domain-containing protein</fullName>
    </submittedName>
</protein>
<dbReference type="Pfam" id="PF14321">
    <property type="entry name" value="DUF4382"/>
    <property type="match status" value="1"/>
</dbReference>
<dbReference type="Proteomes" id="UP001595793">
    <property type="component" value="Unassembled WGS sequence"/>
</dbReference>
<dbReference type="RefSeq" id="WP_290236225.1">
    <property type="nucleotide sequence ID" value="NZ_JAUFPZ010000002.1"/>
</dbReference>
<dbReference type="SUPFAM" id="SSF49452">
    <property type="entry name" value="Starch-binding domain-like"/>
    <property type="match status" value="1"/>
</dbReference>
<keyword evidence="4" id="KW-1185">Reference proteome</keyword>
<feature type="domain" description="DUF4382" evidence="2">
    <location>
        <begin position="37"/>
        <end position="176"/>
    </location>
</feature>
<gene>
    <name evidence="3" type="ORF">ACFOS1_03300</name>
</gene>